<reference evidence="2" key="1">
    <citation type="journal article" date="2019" name="Int. J. Syst. Evol. Microbiol.">
        <title>The Global Catalogue of Microorganisms (GCM) 10K type strain sequencing project: providing services to taxonomists for standard genome sequencing and annotation.</title>
        <authorList>
            <consortium name="The Broad Institute Genomics Platform"/>
            <consortium name="The Broad Institute Genome Sequencing Center for Infectious Disease"/>
            <person name="Wu L."/>
            <person name="Ma J."/>
        </authorList>
    </citation>
    <scope>NUCLEOTIDE SEQUENCE [LARGE SCALE GENOMIC DNA]</scope>
    <source>
        <strain evidence="2">CGMCC 4.7152</strain>
    </source>
</reference>
<dbReference type="Proteomes" id="UP001595912">
    <property type="component" value="Unassembled WGS sequence"/>
</dbReference>
<evidence type="ECO:0000313" key="2">
    <source>
        <dbReference type="Proteomes" id="UP001595912"/>
    </source>
</evidence>
<accession>A0ABV9WI80</accession>
<name>A0ABV9WI80_9ACTN</name>
<organism evidence="1 2">
    <name type="scientific">Dactylosporangium cerinum</name>
    <dbReference type="NCBI Taxonomy" id="1434730"/>
    <lineage>
        <taxon>Bacteria</taxon>
        <taxon>Bacillati</taxon>
        <taxon>Actinomycetota</taxon>
        <taxon>Actinomycetes</taxon>
        <taxon>Micromonosporales</taxon>
        <taxon>Micromonosporaceae</taxon>
        <taxon>Dactylosporangium</taxon>
    </lineage>
</organism>
<dbReference type="RefSeq" id="WP_380129146.1">
    <property type="nucleotide sequence ID" value="NZ_JBHSIU010000131.1"/>
</dbReference>
<gene>
    <name evidence="1" type="ORF">ACFPIJ_62875</name>
</gene>
<proteinExistence type="predicted"/>
<comment type="caution">
    <text evidence="1">The sequence shown here is derived from an EMBL/GenBank/DDBJ whole genome shotgun (WGS) entry which is preliminary data.</text>
</comment>
<protein>
    <submittedName>
        <fullName evidence="1">Uncharacterized protein</fullName>
    </submittedName>
</protein>
<keyword evidence="2" id="KW-1185">Reference proteome</keyword>
<dbReference type="EMBL" id="JBHSIU010000131">
    <property type="protein sequence ID" value="MFC5008445.1"/>
    <property type="molecule type" value="Genomic_DNA"/>
</dbReference>
<sequence>MLEITRELIDRHARGAAGGYDVWVRAAGRAIRRNGGAGDAAALLPVFLRDPAAGHALLPVLACHGDPATAAALLGARERNPEVLHAVGYLGHEDATLILWDQALHGDWDAQCAAVLGLVHLRCDGVDVGAELRRHEGRGLFPELLPALAVKTGDPTWAERLLDWGTAWASTDCNGGLLLGLALLGDAGREAFDLALWSPGWETWSGSTGTVRWALRGALVAGLGVAGLRERFDAHVTAATDPHDRANAVLVLTGVLDCWLDDQWTGLRAAAPPPETKERAYRLLFEGDAPLDGLAERLVEEARDSGHTEVEPGLPIGVVLRRVHDLRRRLDDAVRHEAELTA</sequence>
<evidence type="ECO:0000313" key="1">
    <source>
        <dbReference type="EMBL" id="MFC5008445.1"/>
    </source>
</evidence>